<reference evidence="5" key="1">
    <citation type="submission" date="2021-03" db="EMBL/GenBank/DDBJ databases">
        <authorList>
            <person name="Bekaert M."/>
        </authorList>
    </citation>
    <scope>NUCLEOTIDE SEQUENCE</scope>
</reference>
<gene>
    <name evidence="5" type="ORF">MEDL_30558</name>
</gene>
<feature type="region of interest" description="Disordered" evidence="4">
    <location>
        <begin position="324"/>
        <end position="354"/>
    </location>
</feature>
<evidence type="ECO:0000256" key="4">
    <source>
        <dbReference type="SAM" id="MobiDB-lite"/>
    </source>
</evidence>
<dbReference type="OrthoDB" id="5791190at2759"/>
<evidence type="ECO:0000313" key="6">
    <source>
        <dbReference type="Proteomes" id="UP000683360"/>
    </source>
</evidence>
<keyword evidence="1" id="KW-0815">Transposition</keyword>
<name>A0A8S3S4R0_MYTED</name>
<dbReference type="GO" id="GO:0003677">
    <property type="term" value="F:DNA binding"/>
    <property type="evidence" value="ECO:0007669"/>
    <property type="project" value="UniProtKB-KW"/>
</dbReference>
<dbReference type="InterPro" id="IPR001207">
    <property type="entry name" value="Transposase_mutator"/>
</dbReference>
<dbReference type="GO" id="GO:0006313">
    <property type="term" value="P:DNA transposition"/>
    <property type="evidence" value="ECO:0007669"/>
    <property type="project" value="InterPro"/>
</dbReference>
<protein>
    <recommendedName>
        <fullName evidence="7">MULE transposase domain-containing protein</fullName>
    </recommendedName>
</protein>
<sequence>MVNKIDFVKEVVYTEGNNKPPSFICYTSDQMEDMKQFLKTDPDRILGIDRTFNLGAVFVTNFVYKNIKVINKETGDHPIFVGPMYLHWEGSFLSYHTFLSHVKARLSETVQNLDIRIGSDDESGLTKAIDDVFPGIKRLLCSKHIKDNVTDHLKNKIGINDKERSNLMSEIFGPTGLVNASDISDYNYLADNLSSKYSSFANYFNSNLRDRLEDYVRQPKVQLKHDRLWTNNNCESMNHVFKKAVEWKPQPIPDLATKLMDIVRVQLIDLKRSLYRMGNYELFGPYRRHVGSYQCWFSKTQEQRERLFRRLLIDTKSIQTTTKSSCSDFEVPKPQKLARKPNQGKDQGQHAHSQDIRLILKL</sequence>
<keyword evidence="6" id="KW-1185">Reference proteome</keyword>
<comment type="caution">
    <text evidence="5">The sequence shown here is derived from an EMBL/GenBank/DDBJ whole genome shotgun (WGS) entry which is preliminary data.</text>
</comment>
<evidence type="ECO:0000256" key="2">
    <source>
        <dbReference type="ARBA" id="ARBA00023125"/>
    </source>
</evidence>
<keyword evidence="2" id="KW-0238">DNA-binding</keyword>
<accession>A0A8S3S4R0</accession>
<proteinExistence type="predicted"/>
<dbReference type="EMBL" id="CAJPWZ010001493">
    <property type="protein sequence ID" value="CAG2216842.1"/>
    <property type="molecule type" value="Genomic_DNA"/>
</dbReference>
<dbReference type="GO" id="GO:0004803">
    <property type="term" value="F:transposase activity"/>
    <property type="evidence" value="ECO:0007669"/>
    <property type="project" value="InterPro"/>
</dbReference>
<evidence type="ECO:0000313" key="5">
    <source>
        <dbReference type="EMBL" id="CAG2216842.1"/>
    </source>
</evidence>
<organism evidence="5 6">
    <name type="scientific">Mytilus edulis</name>
    <name type="common">Blue mussel</name>
    <dbReference type="NCBI Taxonomy" id="6550"/>
    <lineage>
        <taxon>Eukaryota</taxon>
        <taxon>Metazoa</taxon>
        <taxon>Spiralia</taxon>
        <taxon>Lophotrochozoa</taxon>
        <taxon>Mollusca</taxon>
        <taxon>Bivalvia</taxon>
        <taxon>Autobranchia</taxon>
        <taxon>Pteriomorphia</taxon>
        <taxon>Mytilida</taxon>
        <taxon>Mytiloidea</taxon>
        <taxon>Mytilidae</taxon>
        <taxon>Mytilinae</taxon>
        <taxon>Mytilus</taxon>
    </lineage>
</organism>
<evidence type="ECO:0008006" key="7">
    <source>
        <dbReference type="Google" id="ProtNLM"/>
    </source>
</evidence>
<dbReference type="AlphaFoldDB" id="A0A8S3S4R0"/>
<evidence type="ECO:0000256" key="1">
    <source>
        <dbReference type="ARBA" id="ARBA00022578"/>
    </source>
</evidence>
<dbReference type="Proteomes" id="UP000683360">
    <property type="component" value="Unassembled WGS sequence"/>
</dbReference>
<keyword evidence="3" id="KW-0233">DNA recombination</keyword>
<dbReference type="Pfam" id="PF00872">
    <property type="entry name" value="Transposase_mut"/>
    <property type="match status" value="1"/>
</dbReference>
<evidence type="ECO:0000256" key="3">
    <source>
        <dbReference type="ARBA" id="ARBA00023172"/>
    </source>
</evidence>